<dbReference type="RefSeq" id="WP_015205343.1">
    <property type="nucleotide sequence ID" value="NC_019753.1"/>
</dbReference>
<feature type="transmembrane region" description="Helical" evidence="1">
    <location>
        <begin position="165"/>
        <end position="182"/>
    </location>
</feature>
<dbReference type="PANTHER" id="PTHR31303:SF1">
    <property type="entry name" value="CTP-DEPENDENT DIACYLGLYCEROL KINASE 1"/>
    <property type="match status" value="1"/>
</dbReference>
<gene>
    <name evidence="2" type="ORF">Cri9333_4470</name>
</gene>
<dbReference type="GO" id="GO:0016779">
    <property type="term" value="F:nucleotidyltransferase activity"/>
    <property type="evidence" value="ECO:0007669"/>
    <property type="project" value="UniProtKB-KW"/>
</dbReference>
<evidence type="ECO:0000313" key="2">
    <source>
        <dbReference type="EMBL" id="AFZ15252.1"/>
    </source>
</evidence>
<proteinExistence type="predicted"/>
<dbReference type="AlphaFoldDB" id="K9W673"/>
<dbReference type="InterPro" id="IPR037997">
    <property type="entry name" value="Dgk1-like"/>
</dbReference>
<dbReference type="HOGENOM" id="CLU_058561_7_0_3"/>
<dbReference type="GO" id="GO:0004143">
    <property type="term" value="F:ATP-dependent diacylglycerol kinase activity"/>
    <property type="evidence" value="ECO:0007669"/>
    <property type="project" value="InterPro"/>
</dbReference>
<keyword evidence="2" id="KW-0548">Nucleotidyltransferase</keyword>
<dbReference type="eggNOG" id="COG0170">
    <property type="taxonomic scope" value="Bacteria"/>
</dbReference>
<accession>K9W673</accession>
<dbReference type="KEGG" id="cep:Cri9333_4470"/>
<name>K9W673_9CYAN</name>
<dbReference type="EMBL" id="CP003620">
    <property type="protein sequence ID" value="AFZ15252.1"/>
    <property type="molecule type" value="Genomic_DNA"/>
</dbReference>
<evidence type="ECO:0000256" key="1">
    <source>
        <dbReference type="SAM" id="Phobius"/>
    </source>
</evidence>
<reference evidence="2 3" key="1">
    <citation type="submission" date="2012-06" db="EMBL/GenBank/DDBJ databases">
        <title>Finished chromosome of genome of Crinalium epipsammum PCC 9333.</title>
        <authorList>
            <consortium name="US DOE Joint Genome Institute"/>
            <person name="Gugger M."/>
            <person name="Coursin T."/>
            <person name="Rippka R."/>
            <person name="Tandeau De Marsac N."/>
            <person name="Huntemann M."/>
            <person name="Wei C.-L."/>
            <person name="Han J."/>
            <person name="Detter J.C."/>
            <person name="Han C."/>
            <person name="Tapia R."/>
            <person name="Davenport K."/>
            <person name="Daligault H."/>
            <person name="Erkkila T."/>
            <person name="Gu W."/>
            <person name="Munk A.C.C."/>
            <person name="Teshima H."/>
            <person name="Xu Y."/>
            <person name="Chain P."/>
            <person name="Chen A."/>
            <person name="Krypides N."/>
            <person name="Mavromatis K."/>
            <person name="Markowitz V."/>
            <person name="Szeto E."/>
            <person name="Ivanova N."/>
            <person name="Mikhailova N."/>
            <person name="Ovchinnikova G."/>
            <person name="Pagani I."/>
            <person name="Pati A."/>
            <person name="Goodwin L."/>
            <person name="Peters L."/>
            <person name="Pitluck S."/>
            <person name="Woyke T."/>
            <person name="Kerfeld C."/>
        </authorList>
    </citation>
    <scope>NUCLEOTIDE SEQUENCE [LARGE SCALE GENOMIC DNA]</scope>
    <source>
        <strain evidence="2 3">PCC 9333</strain>
    </source>
</reference>
<dbReference type="STRING" id="1173022.Cri9333_4470"/>
<sequence>MFNSLPWLASIPSLWLQIGIVGVWLGIIVLLAESLHRYTATDPERVRKVVHIGTGNVILFAWWFNLPAWLGITASILASAVALISYKFPILPGINSVGRQSFGTFFYALSIGILVGWFWYLHQPQYAAIGILVMTWGDGLAALIGQRFGKHPYMVWDSKKSWEGSIAMAVVSYVITSLILFGVEGNIWQTWVVSLAVALAATGLESFSKLGIDNFTVPIGSAAVCFFLMQIL</sequence>
<keyword evidence="1" id="KW-0472">Membrane</keyword>
<keyword evidence="1" id="KW-1133">Transmembrane helix</keyword>
<organism evidence="2 3">
    <name type="scientific">Crinalium epipsammum PCC 9333</name>
    <dbReference type="NCBI Taxonomy" id="1173022"/>
    <lineage>
        <taxon>Bacteria</taxon>
        <taxon>Bacillati</taxon>
        <taxon>Cyanobacteriota</taxon>
        <taxon>Cyanophyceae</taxon>
        <taxon>Gomontiellales</taxon>
        <taxon>Gomontiellaceae</taxon>
        <taxon>Crinalium</taxon>
    </lineage>
</organism>
<evidence type="ECO:0000313" key="3">
    <source>
        <dbReference type="Proteomes" id="UP000010472"/>
    </source>
</evidence>
<keyword evidence="2" id="KW-0808">Transferase</keyword>
<protein>
    <submittedName>
        <fullName evidence="2">Phosphatidate cytidylyltransferase</fullName>
    </submittedName>
</protein>
<feature type="transmembrane region" description="Helical" evidence="1">
    <location>
        <begin position="14"/>
        <end position="34"/>
    </location>
</feature>
<dbReference type="PANTHER" id="PTHR31303">
    <property type="entry name" value="CTP-DEPENDENT DIACYLGLYCEROL KINASE 1"/>
    <property type="match status" value="1"/>
</dbReference>
<dbReference type="Proteomes" id="UP000010472">
    <property type="component" value="Chromosome"/>
</dbReference>
<keyword evidence="1" id="KW-0812">Transmembrane</keyword>
<feature type="transmembrane region" description="Helical" evidence="1">
    <location>
        <begin position="102"/>
        <end position="120"/>
    </location>
</feature>
<keyword evidence="3" id="KW-1185">Reference proteome</keyword>
<feature type="transmembrane region" description="Helical" evidence="1">
    <location>
        <begin position="126"/>
        <end position="144"/>
    </location>
</feature>
<dbReference type="PATRIC" id="fig|1173022.3.peg.4830"/>